<evidence type="ECO:0000256" key="1">
    <source>
        <dbReference type="SAM" id="SignalP"/>
    </source>
</evidence>
<reference evidence="2" key="1">
    <citation type="journal article" date="2012" name="Nature">
        <title>The tomato genome sequence provides insights into fleshy fruit evolution.</title>
        <authorList>
            <consortium name="Tomato Genome Consortium"/>
        </authorList>
    </citation>
    <scope>NUCLEOTIDE SEQUENCE [LARGE SCALE GENOMIC DNA]</scope>
    <source>
        <strain evidence="2">cv. Heinz 1706</strain>
    </source>
</reference>
<accession>A0A3Q7GF73</accession>
<protein>
    <submittedName>
        <fullName evidence="2">Uncharacterized protein</fullName>
    </submittedName>
</protein>
<keyword evidence="1" id="KW-0732">Signal</keyword>
<organism evidence="2">
    <name type="scientific">Solanum lycopersicum</name>
    <name type="common">Tomato</name>
    <name type="synonym">Lycopersicon esculentum</name>
    <dbReference type="NCBI Taxonomy" id="4081"/>
    <lineage>
        <taxon>Eukaryota</taxon>
        <taxon>Viridiplantae</taxon>
        <taxon>Streptophyta</taxon>
        <taxon>Embryophyta</taxon>
        <taxon>Tracheophyta</taxon>
        <taxon>Spermatophyta</taxon>
        <taxon>Magnoliopsida</taxon>
        <taxon>eudicotyledons</taxon>
        <taxon>Gunneridae</taxon>
        <taxon>Pentapetalae</taxon>
        <taxon>asterids</taxon>
        <taxon>lamiids</taxon>
        <taxon>Solanales</taxon>
        <taxon>Solanaceae</taxon>
        <taxon>Solanoideae</taxon>
        <taxon>Solaneae</taxon>
        <taxon>Solanum</taxon>
        <taxon>Solanum subgen. Lycopersicon</taxon>
    </lineage>
</organism>
<sequence length="72" mass="7728">MDKTSIMALFVVAFLIASCDVATGMRKCSTTDDCNNHENMFPKCICVDGTCVCSSLNAHSIDHEDSGSSGKY</sequence>
<dbReference type="Proteomes" id="UP000004994">
    <property type="component" value="Chromosome 5"/>
</dbReference>
<dbReference type="Gramene" id="Solyc05g010565.1.1">
    <property type="protein sequence ID" value="Solyc05g010565.1.1"/>
    <property type="gene ID" value="Solyc05g010565.1"/>
</dbReference>
<dbReference type="InParanoid" id="A0A3Q7GF73"/>
<feature type="chain" id="PRO_5018583919" evidence="1">
    <location>
        <begin position="25"/>
        <end position="72"/>
    </location>
</feature>
<dbReference type="PROSITE" id="PS51257">
    <property type="entry name" value="PROKAR_LIPOPROTEIN"/>
    <property type="match status" value="1"/>
</dbReference>
<dbReference type="EnsemblPlants" id="Solyc05g010565.1.1">
    <property type="protein sequence ID" value="Solyc05g010565.1.1"/>
    <property type="gene ID" value="Solyc05g010565.1"/>
</dbReference>
<proteinExistence type="predicted"/>
<feature type="signal peptide" evidence="1">
    <location>
        <begin position="1"/>
        <end position="24"/>
    </location>
</feature>
<evidence type="ECO:0000313" key="3">
    <source>
        <dbReference type="Proteomes" id="UP000004994"/>
    </source>
</evidence>
<reference evidence="2" key="2">
    <citation type="submission" date="2019-01" db="UniProtKB">
        <authorList>
            <consortium name="EnsemblPlants"/>
        </authorList>
    </citation>
    <scope>IDENTIFICATION</scope>
    <source>
        <strain evidence="2">cv. Heinz 1706</strain>
    </source>
</reference>
<keyword evidence="3" id="KW-1185">Reference proteome</keyword>
<name>A0A3Q7GF73_SOLLC</name>
<dbReference type="AlphaFoldDB" id="A0A3Q7GF73"/>
<evidence type="ECO:0000313" key="2">
    <source>
        <dbReference type="EnsemblPlants" id="Solyc05g010565.1.1"/>
    </source>
</evidence>